<reference evidence="1 2" key="1">
    <citation type="submission" date="2015-09" db="EMBL/GenBank/DDBJ databases">
        <title>Trachymyrmex zeteki WGS genome.</title>
        <authorList>
            <person name="Nygaard S."/>
            <person name="Hu H."/>
            <person name="Boomsma J."/>
            <person name="Zhang G."/>
        </authorList>
    </citation>
    <scope>NUCLEOTIDE SEQUENCE [LARGE SCALE GENOMIC DNA]</scope>
    <source>
        <strain evidence="1">Tzet28-1</strain>
        <tissue evidence="1">Whole body</tissue>
    </source>
</reference>
<dbReference type="EMBL" id="KQ983045">
    <property type="protein sequence ID" value="KYQ47889.1"/>
    <property type="molecule type" value="Genomic_DNA"/>
</dbReference>
<proteinExistence type="predicted"/>
<evidence type="ECO:0000313" key="1">
    <source>
        <dbReference type="EMBL" id="KYQ47889.1"/>
    </source>
</evidence>
<organism evidence="1 2">
    <name type="scientific">Mycetomoellerius zeteki</name>
    <dbReference type="NCBI Taxonomy" id="64791"/>
    <lineage>
        <taxon>Eukaryota</taxon>
        <taxon>Metazoa</taxon>
        <taxon>Ecdysozoa</taxon>
        <taxon>Arthropoda</taxon>
        <taxon>Hexapoda</taxon>
        <taxon>Insecta</taxon>
        <taxon>Pterygota</taxon>
        <taxon>Neoptera</taxon>
        <taxon>Endopterygota</taxon>
        <taxon>Hymenoptera</taxon>
        <taxon>Apocrita</taxon>
        <taxon>Aculeata</taxon>
        <taxon>Formicoidea</taxon>
        <taxon>Formicidae</taxon>
        <taxon>Myrmicinae</taxon>
        <taxon>Mycetomoellerius</taxon>
    </lineage>
</organism>
<dbReference type="Proteomes" id="UP000075809">
    <property type="component" value="Unassembled WGS sequence"/>
</dbReference>
<keyword evidence="2" id="KW-1185">Reference proteome</keyword>
<name>A0A151WJ43_9HYME</name>
<gene>
    <name evidence="1" type="ORF">ALC60_13059</name>
</gene>
<evidence type="ECO:0000313" key="2">
    <source>
        <dbReference type="Proteomes" id="UP000075809"/>
    </source>
</evidence>
<sequence length="73" mass="8249">MFLVNKNPCVAANKTMLLLHTKFSKMPNESKCNVLIVQPTVLTRLLKVSCHVWRSQCVPIGSARGRKSLRLQN</sequence>
<dbReference type="AlphaFoldDB" id="A0A151WJ43"/>
<accession>A0A151WJ43</accession>
<protein>
    <submittedName>
        <fullName evidence="1">Uncharacterized protein</fullName>
    </submittedName>
</protein>